<protein>
    <submittedName>
        <fullName evidence="7">Long-chain-fatty-acid--AMP ligase FadD32</fullName>
        <ecNumber evidence="7">6.2.1.-</ecNumber>
    </submittedName>
</protein>
<evidence type="ECO:0000256" key="4">
    <source>
        <dbReference type="ARBA" id="ARBA00023098"/>
    </source>
</evidence>
<dbReference type="RefSeq" id="WP_156191555.1">
    <property type="nucleotide sequence ID" value="NZ_CP046452.1"/>
</dbReference>
<evidence type="ECO:0000313" key="8">
    <source>
        <dbReference type="Proteomes" id="UP000427071"/>
    </source>
</evidence>
<gene>
    <name evidence="7" type="ORF">CKALI_01100</name>
</gene>
<dbReference type="AlphaFoldDB" id="A0A6B8VV06"/>
<dbReference type="InterPro" id="IPR000873">
    <property type="entry name" value="AMP-dep_synth/lig_dom"/>
</dbReference>
<dbReference type="GO" id="GO:0070566">
    <property type="term" value="F:adenylyltransferase activity"/>
    <property type="evidence" value="ECO:0007669"/>
    <property type="project" value="TreeGrafter"/>
</dbReference>
<dbReference type="Gene3D" id="3.30.300.30">
    <property type="match status" value="1"/>
</dbReference>
<sequence>MDLNVAMGRFFNEKGDIVLPDEFTLAAMCELMYQADAAAGGGDREVIRFWDYSDSREGKVVRFTRTQVNTRIKAVAARLQQTGQMGSRVAILAGNSAEYIFAFLGSMYAGMIPVPLYDPNEPGHTDHLTAVLEDAKPNFVLTNSVSAGAVRRLFADKPAAERPRVLSVDSLPDSLAESFVNPLTNPEFLAKLKESKVSPADSIAFLQYTSGSTRTPAGVVLSNRNIMVNVLQIFRAAQLQHPMRLSLWIPLHHDMGMILGAFVTILGVELDLMRPQDFLQRPARWVEQLNRRENDHFVYTVVPNFALDLAVRYGKTEGMELDLSAVDGIINGSEPVTQKSVESFLAEFEQHGLKRVAMRPGYGLAEATLIVAIPRTENRPLFKSFDREQLAQGRAVEVENGTESSSVFASVGEPVEPMHMILVDPETRAELEEGQIGELWIYGDNNAVGYLGREEETKETFHNKLASRLTENSRATGVPEDAIWMATGDLGTIIDGQVYLTSRLKDLIVIAGRNHYPQDIEHTVQVASSHVRPGAVAAFAIEGEDVEKLVIVAERDLDTTEDGDAAAIEAIRTKVTERHGVNPHEVRLVAPDVIKRSSSGKIARRVVRKAYLEQSM</sequence>
<name>A0A6B8VV06_9CORY</name>
<reference evidence="8" key="1">
    <citation type="submission" date="2019-11" db="EMBL/GenBank/DDBJ databases">
        <title>Complete genome sequence of Corynebacterium kalinowskii 1959, a novel Corynebacterium species isolated from soil of a small paddock in Vilsendorf, Germany.</title>
        <authorList>
            <person name="Schaffert L."/>
            <person name="Ruwe M."/>
            <person name="Milse J."/>
            <person name="Hanuschka K."/>
            <person name="Ortseifen V."/>
            <person name="Droste J."/>
            <person name="Brandt D."/>
            <person name="Schlueter L."/>
            <person name="Kutter Y."/>
            <person name="Vinke S."/>
            <person name="Viehoefer P."/>
            <person name="Jacob L."/>
            <person name="Luebke N.-C."/>
            <person name="Schulte-Berndt E."/>
            <person name="Hain C."/>
            <person name="Linder M."/>
            <person name="Schmidt P."/>
            <person name="Wollenschlaeger L."/>
            <person name="Luttermann T."/>
            <person name="Thieme E."/>
            <person name="Hassa J."/>
            <person name="Haak M."/>
            <person name="Wittchen M."/>
            <person name="Mentz A."/>
            <person name="Persicke M."/>
            <person name="Busche T."/>
            <person name="Ruckert C."/>
        </authorList>
    </citation>
    <scope>NUCLEOTIDE SEQUENCE [LARGE SCALE GENOMIC DNA]</scope>
    <source>
        <strain evidence="8">1959</strain>
    </source>
</reference>
<dbReference type="Pfam" id="PF23024">
    <property type="entry name" value="AMP-dom_DIP2-like"/>
    <property type="match status" value="1"/>
</dbReference>
<proteinExistence type="inferred from homology"/>
<evidence type="ECO:0000256" key="3">
    <source>
        <dbReference type="ARBA" id="ARBA00022832"/>
    </source>
</evidence>
<dbReference type="PANTHER" id="PTHR22754:SF32">
    <property type="entry name" value="DISCO-INTERACTING PROTEIN 2"/>
    <property type="match status" value="1"/>
</dbReference>
<dbReference type="KEGG" id="ckw:CKALI_01100"/>
<dbReference type="Pfam" id="PF00501">
    <property type="entry name" value="AMP-binding"/>
    <property type="match status" value="1"/>
</dbReference>
<dbReference type="Proteomes" id="UP000427071">
    <property type="component" value="Chromosome"/>
</dbReference>
<feature type="domain" description="AMP-binding enzyme C-terminal" evidence="6">
    <location>
        <begin position="506"/>
        <end position="615"/>
    </location>
</feature>
<evidence type="ECO:0000313" key="7">
    <source>
        <dbReference type="EMBL" id="QGU01120.1"/>
    </source>
</evidence>
<dbReference type="EC" id="6.2.1.-" evidence="7"/>
<dbReference type="GO" id="GO:0005886">
    <property type="term" value="C:plasma membrane"/>
    <property type="evidence" value="ECO:0007669"/>
    <property type="project" value="TreeGrafter"/>
</dbReference>
<keyword evidence="8" id="KW-1185">Reference proteome</keyword>
<dbReference type="GO" id="GO:0016874">
    <property type="term" value="F:ligase activity"/>
    <property type="evidence" value="ECO:0007669"/>
    <property type="project" value="UniProtKB-KW"/>
</dbReference>
<feature type="domain" description="AMP-dependent synthetase/ligase" evidence="5">
    <location>
        <begin position="37"/>
        <end position="451"/>
    </location>
</feature>
<keyword evidence="4" id="KW-0443">Lipid metabolism</keyword>
<keyword evidence="2 7" id="KW-0436">Ligase</keyword>
<accession>A0A6B8VV06</accession>
<dbReference type="NCBIfam" id="NF040633">
    <property type="entry name" value="FadD32_Coryne"/>
    <property type="match status" value="1"/>
</dbReference>
<evidence type="ECO:0000259" key="6">
    <source>
        <dbReference type="Pfam" id="PF23024"/>
    </source>
</evidence>
<dbReference type="InterPro" id="IPR045851">
    <property type="entry name" value="AMP-bd_C_sf"/>
</dbReference>
<dbReference type="GO" id="GO:0006633">
    <property type="term" value="P:fatty acid biosynthetic process"/>
    <property type="evidence" value="ECO:0007669"/>
    <property type="project" value="TreeGrafter"/>
</dbReference>
<evidence type="ECO:0000256" key="1">
    <source>
        <dbReference type="ARBA" id="ARBA00006432"/>
    </source>
</evidence>
<dbReference type="EMBL" id="CP046452">
    <property type="protein sequence ID" value="QGU01120.1"/>
    <property type="molecule type" value="Genomic_DNA"/>
</dbReference>
<dbReference type="Gene3D" id="3.40.50.12780">
    <property type="entry name" value="N-terminal domain of ligase-like"/>
    <property type="match status" value="1"/>
</dbReference>
<dbReference type="GO" id="GO:0071766">
    <property type="term" value="P:Actinobacterium-type cell wall biogenesis"/>
    <property type="evidence" value="ECO:0007669"/>
    <property type="project" value="UniProtKB-ARBA"/>
</dbReference>
<dbReference type="CDD" id="cd05931">
    <property type="entry name" value="FAAL"/>
    <property type="match status" value="1"/>
</dbReference>
<evidence type="ECO:0000256" key="2">
    <source>
        <dbReference type="ARBA" id="ARBA00022598"/>
    </source>
</evidence>
<dbReference type="FunFam" id="3.40.50.12780:FF:000013">
    <property type="entry name" value="Long-chain-fatty-acid--AMP ligase FadD32"/>
    <property type="match status" value="1"/>
</dbReference>
<keyword evidence="3" id="KW-0276">Fatty acid metabolism</keyword>
<evidence type="ECO:0000259" key="5">
    <source>
        <dbReference type="Pfam" id="PF00501"/>
    </source>
</evidence>
<dbReference type="InterPro" id="IPR040097">
    <property type="entry name" value="FAAL/FAAC"/>
</dbReference>
<dbReference type="InterPro" id="IPR042099">
    <property type="entry name" value="ANL_N_sf"/>
</dbReference>
<organism evidence="7 8">
    <name type="scientific">Corynebacterium kalinowskii</name>
    <dbReference type="NCBI Taxonomy" id="2675216"/>
    <lineage>
        <taxon>Bacteria</taxon>
        <taxon>Bacillati</taxon>
        <taxon>Actinomycetota</taxon>
        <taxon>Actinomycetes</taxon>
        <taxon>Mycobacteriales</taxon>
        <taxon>Corynebacteriaceae</taxon>
        <taxon>Corynebacterium</taxon>
    </lineage>
</organism>
<dbReference type="SUPFAM" id="SSF56801">
    <property type="entry name" value="Acetyl-CoA synthetase-like"/>
    <property type="match status" value="1"/>
</dbReference>
<dbReference type="PANTHER" id="PTHR22754">
    <property type="entry name" value="DISCO-INTERACTING PROTEIN 2 DIP2 -RELATED"/>
    <property type="match status" value="1"/>
</dbReference>
<dbReference type="InterPro" id="IPR025110">
    <property type="entry name" value="AMP-bd_C"/>
</dbReference>
<comment type="similarity">
    <text evidence="1">Belongs to the ATP-dependent AMP-binding enzyme family.</text>
</comment>